<feature type="region of interest" description="Disordered" evidence="1">
    <location>
        <begin position="53"/>
        <end position="76"/>
    </location>
</feature>
<evidence type="ECO:0000313" key="2">
    <source>
        <dbReference type="EMBL" id="PKA55584.1"/>
    </source>
</evidence>
<dbReference type="AlphaFoldDB" id="A0A2I0AJ42"/>
<feature type="region of interest" description="Disordered" evidence="1">
    <location>
        <begin position="95"/>
        <end position="127"/>
    </location>
</feature>
<organism evidence="2 3">
    <name type="scientific">Apostasia shenzhenica</name>
    <dbReference type="NCBI Taxonomy" id="1088818"/>
    <lineage>
        <taxon>Eukaryota</taxon>
        <taxon>Viridiplantae</taxon>
        <taxon>Streptophyta</taxon>
        <taxon>Embryophyta</taxon>
        <taxon>Tracheophyta</taxon>
        <taxon>Spermatophyta</taxon>
        <taxon>Magnoliopsida</taxon>
        <taxon>Liliopsida</taxon>
        <taxon>Asparagales</taxon>
        <taxon>Orchidaceae</taxon>
        <taxon>Apostasioideae</taxon>
        <taxon>Apostasia</taxon>
    </lineage>
</organism>
<evidence type="ECO:0000313" key="3">
    <source>
        <dbReference type="Proteomes" id="UP000236161"/>
    </source>
</evidence>
<proteinExistence type="predicted"/>
<dbReference type="STRING" id="1088818.A0A2I0AJ42"/>
<name>A0A2I0AJ42_9ASPA</name>
<evidence type="ECO:0000256" key="1">
    <source>
        <dbReference type="SAM" id="MobiDB-lite"/>
    </source>
</evidence>
<dbReference type="PANTHER" id="PTHR33052">
    <property type="entry name" value="DUF4228 DOMAIN PROTEIN-RELATED"/>
    <property type="match status" value="1"/>
</dbReference>
<dbReference type="Proteomes" id="UP000236161">
    <property type="component" value="Unassembled WGS sequence"/>
</dbReference>
<dbReference type="InterPro" id="IPR025322">
    <property type="entry name" value="PADRE_dom"/>
</dbReference>
<dbReference type="OrthoDB" id="1856818at2759"/>
<protein>
    <submittedName>
        <fullName evidence="2">Uncharacterized protein</fullName>
    </submittedName>
</protein>
<dbReference type="EMBL" id="KZ451979">
    <property type="protein sequence ID" value="PKA55584.1"/>
    <property type="molecule type" value="Genomic_DNA"/>
</dbReference>
<accession>A0A2I0AJ42</accession>
<reference evidence="2 3" key="1">
    <citation type="journal article" date="2017" name="Nature">
        <title>The Apostasia genome and the evolution of orchids.</title>
        <authorList>
            <person name="Zhang G.Q."/>
            <person name="Liu K.W."/>
            <person name="Li Z."/>
            <person name="Lohaus R."/>
            <person name="Hsiao Y.Y."/>
            <person name="Niu S.C."/>
            <person name="Wang J.Y."/>
            <person name="Lin Y.C."/>
            <person name="Xu Q."/>
            <person name="Chen L.J."/>
            <person name="Yoshida K."/>
            <person name="Fujiwara S."/>
            <person name="Wang Z.W."/>
            <person name="Zhang Y.Q."/>
            <person name="Mitsuda N."/>
            <person name="Wang M."/>
            <person name="Liu G.H."/>
            <person name="Pecoraro L."/>
            <person name="Huang H.X."/>
            <person name="Xiao X.J."/>
            <person name="Lin M."/>
            <person name="Wu X.Y."/>
            <person name="Wu W.L."/>
            <person name="Chen Y.Y."/>
            <person name="Chang S.B."/>
            <person name="Sakamoto S."/>
            <person name="Ohme-Takagi M."/>
            <person name="Yagi M."/>
            <person name="Zeng S.J."/>
            <person name="Shen C.Y."/>
            <person name="Yeh C.M."/>
            <person name="Luo Y.B."/>
            <person name="Tsai W.C."/>
            <person name="Van de Peer Y."/>
            <person name="Liu Z.J."/>
        </authorList>
    </citation>
    <scope>NUCLEOTIDE SEQUENCE [LARGE SCALE GENOMIC DNA]</scope>
    <source>
        <strain evidence="3">cv. Shenzhen</strain>
        <tissue evidence="2">Stem</tissue>
    </source>
</reference>
<feature type="compositionally biased region" description="Low complexity" evidence="1">
    <location>
        <begin position="60"/>
        <end position="75"/>
    </location>
</feature>
<gene>
    <name evidence="2" type="ORF">AXF42_Ash006786</name>
</gene>
<dbReference type="Pfam" id="PF14009">
    <property type="entry name" value="PADRE"/>
    <property type="match status" value="1"/>
</dbReference>
<keyword evidence="3" id="KW-1185">Reference proteome</keyword>
<sequence>MKETVRCCISCILPCGPLDVIRIVHANGHIEEIAGDRTVSAGDIMRAHPMHVLRKPPSPASVGDDSAAAGGPPRAIVLPPTAELQRGKIYFLVPVSSTPEKAARPPSPRRRRRRDQGRSGAAAADRTRLLACSSERYLSEILAEKASASTERRRGRVGVWRPHLDSISELSGDL</sequence>